<dbReference type="Proteomes" id="UP000000707">
    <property type="component" value="Unassembled WGS sequence"/>
</dbReference>
<evidence type="ECO:0000313" key="4">
    <source>
        <dbReference type="EMBL" id="EGV62157.1"/>
    </source>
</evidence>
<reference evidence="4 5" key="1">
    <citation type="journal article" date="2011" name="Proc. Natl. Acad. Sci. U.S.A.">
        <title>Comparative genomics of xylose-fermenting fungi for enhanced biofuel production.</title>
        <authorList>
            <person name="Wohlbach D.J."/>
            <person name="Kuo A."/>
            <person name="Sato T.K."/>
            <person name="Potts K.M."/>
            <person name="Salamov A.A."/>
            <person name="LaButti K.M."/>
            <person name="Sun H."/>
            <person name="Clum A."/>
            <person name="Pangilinan J.L."/>
            <person name="Lindquist E.A."/>
            <person name="Lucas S."/>
            <person name="Lapidus A."/>
            <person name="Jin M."/>
            <person name="Gunawan C."/>
            <person name="Balan V."/>
            <person name="Dale B.E."/>
            <person name="Jeffries T.W."/>
            <person name="Zinkel R."/>
            <person name="Barry K.W."/>
            <person name="Grigoriev I.V."/>
            <person name="Gasch A.P."/>
        </authorList>
    </citation>
    <scope>NUCLEOTIDE SEQUENCE [LARGE SCALE GENOMIC DNA]</scope>
    <source>
        <strain evidence="5">ATCC 10573 / BCRC 21748 / CBS 615 / JCM 9827 / NBRC 10315 / NRRL Y-1498 / VKM Y-70</strain>
    </source>
</reference>
<evidence type="ECO:0000259" key="3">
    <source>
        <dbReference type="PROSITE" id="PS50157"/>
    </source>
</evidence>
<dbReference type="GeneID" id="18249937"/>
<keyword evidence="1" id="KW-0479">Metal-binding</keyword>
<feature type="domain" description="C2H2-type" evidence="3">
    <location>
        <begin position="353"/>
        <end position="378"/>
    </location>
</feature>
<protein>
    <recommendedName>
        <fullName evidence="3">C2H2-type domain-containing protein</fullName>
    </recommendedName>
</protein>
<sequence>MNAYYHDEETNEVYKDNINLRLKLGGYLRCRLPVLNIQSIPMSSKSLASASSLGDLQLFSEMADIKHVSGSLLPSSLQDLGNYSEVSSTQRLFTPLTPIKWSWNLNVVENDEGAGLPHHMAEATDPTTSDSSPQSVDSLPMWDPMYNIMEDIDQMDSIVDIDSITPENCMTPDMACKWSKESDIGFSYIVDYLAKNNCADPEQGRSTDVADDCDKYDDDYRGADIEPAPVGAKRTAAEEAALRTSVAYNYRTVTETLEKLYKHCIYIREVLLCSHCPKKFETVHELALHCQEFNLYKGFKYKCPLATCPFKLIGFNKKLDLRRHVTAKHIDRKTFEVLTDDTYEEKFVRSLVYFCHCQRVFYRRDSLQRHQRLIHRNS</sequence>
<dbReference type="InterPro" id="IPR013087">
    <property type="entry name" value="Znf_C2H2_type"/>
</dbReference>
<evidence type="ECO:0000256" key="2">
    <source>
        <dbReference type="SAM" id="MobiDB-lite"/>
    </source>
</evidence>
<feature type="compositionally biased region" description="Low complexity" evidence="2">
    <location>
        <begin position="124"/>
        <end position="136"/>
    </location>
</feature>
<evidence type="ECO:0000313" key="5">
    <source>
        <dbReference type="Proteomes" id="UP000000707"/>
    </source>
</evidence>
<dbReference type="PROSITE" id="PS50157">
    <property type="entry name" value="ZINC_FINGER_C2H2_2"/>
    <property type="match status" value="1"/>
</dbReference>
<dbReference type="EMBL" id="GL996527">
    <property type="protein sequence ID" value="EGV62157.1"/>
    <property type="molecule type" value="Genomic_DNA"/>
</dbReference>
<keyword evidence="1" id="KW-0863">Zinc-finger</keyword>
<dbReference type="AlphaFoldDB" id="G3BBD1"/>
<dbReference type="OrthoDB" id="6910977at2759"/>
<accession>G3BBD1</accession>
<proteinExistence type="predicted"/>
<dbReference type="KEGG" id="cten:18249937"/>
<organism evidence="5">
    <name type="scientific">Candida tenuis (strain ATCC 10573 / BCRC 21748 / CBS 615 / JCM 9827 / NBRC 10315 / NRRL Y-1498 / VKM Y-70)</name>
    <name type="common">Yeast</name>
    <name type="synonym">Yamadazyma tenuis</name>
    <dbReference type="NCBI Taxonomy" id="590646"/>
    <lineage>
        <taxon>Eukaryota</taxon>
        <taxon>Fungi</taxon>
        <taxon>Dikarya</taxon>
        <taxon>Ascomycota</taxon>
        <taxon>Saccharomycotina</taxon>
        <taxon>Pichiomycetes</taxon>
        <taxon>Debaryomycetaceae</taxon>
        <taxon>Yamadazyma</taxon>
    </lineage>
</organism>
<gene>
    <name evidence="4" type="ORF">CANTEDRAFT_136098</name>
</gene>
<dbReference type="GO" id="GO:0008270">
    <property type="term" value="F:zinc ion binding"/>
    <property type="evidence" value="ECO:0007669"/>
    <property type="project" value="UniProtKB-KW"/>
</dbReference>
<dbReference type="eggNOG" id="KOG1721">
    <property type="taxonomic scope" value="Eukaryota"/>
</dbReference>
<evidence type="ECO:0000256" key="1">
    <source>
        <dbReference type="PROSITE-ProRule" id="PRU00042"/>
    </source>
</evidence>
<keyword evidence="5" id="KW-1185">Reference proteome</keyword>
<dbReference type="STRING" id="590646.G3BBD1"/>
<dbReference type="SMART" id="SM00355">
    <property type="entry name" value="ZnF_C2H2"/>
    <property type="match status" value="3"/>
</dbReference>
<feature type="region of interest" description="Disordered" evidence="2">
    <location>
        <begin position="116"/>
        <end position="136"/>
    </location>
</feature>
<dbReference type="Gene3D" id="3.30.160.60">
    <property type="entry name" value="Classic Zinc Finger"/>
    <property type="match status" value="1"/>
</dbReference>
<keyword evidence="1" id="KW-0862">Zinc</keyword>
<dbReference type="HOGENOM" id="CLU_731590_0_0_1"/>
<name>G3BBD1_CANTC</name>